<evidence type="ECO:0000313" key="13">
    <source>
        <dbReference type="EMBL" id="VVT56556.1"/>
    </source>
</evidence>
<accession>A0A5E8C5S3</accession>
<dbReference type="GO" id="GO:0006886">
    <property type="term" value="P:intracellular protein transport"/>
    <property type="evidence" value="ECO:0007669"/>
    <property type="project" value="UniProtKB-UniRule"/>
</dbReference>
<protein>
    <recommendedName>
        <fullName evidence="9">E3 ubiquitin-protein ligase PEP5</fullName>
        <ecNumber evidence="9">2.3.2.27</ecNumber>
    </recommendedName>
</protein>
<dbReference type="CDD" id="cd16688">
    <property type="entry name" value="RING-H2_Vps11"/>
    <property type="match status" value="1"/>
</dbReference>
<dbReference type="GO" id="GO:0007032">
    <property type="term" value="P:endosome organization"/>
    <property type="evidence" value="ECO:0007669"/>
    <property type="project" value="TreeGrafter"/>
</dbReference>
<dbReference type="InterPro" id="IPR016024">
    <property type="entry name" value="ARM-type_fold"/>
</dbReference>
<dbReference type="InterPro" id="IPR057308">
    <property type="entry name" value="CHCR_PEP5_VPS11"/>
</dbReference>
<dbReference type="SUPFAM" id="SSF57850">
    <property type="entry name" value="RING/U-box"/>
    <property type="match status" value="1"/>
</dbReference>
<keyword evidence="9" id="KW-0808">Transferase</keyword>
<evidence type="ECO:0000256" key="10">
    <source>
        <dbReference type="PROSITE-ProRule" id="PRU00175"/>
    </source>
</evidence>
<evidence type="ECO:0000259" key="12">
    <source>
        <dbReference type="PROSITE" id="PS50089"/>
    </source>
</evidence>
<reference evidence="13 14" key="1">
    <citation type="submission" date="2019-09" db="EMBL/GenBank/DDBJ databases">
        <authorList>
            <person name="Brejova B."/>
        </authorList>
    </citation>
    <scope>NUCLEOTIDE SEQUENCE [LARGE SCALE GENOMIC DNA]</scope>
</reference>
<keyword evidence="14" id="KW-1185">Reference proteome</keyword>
<evidence type="ECO:0000256" key="6">
    <source>
        <dbReference type="ARBA" id="ARBA00022927"/>
    </source>
</evidence>
<dbReference type="InterPro" id="IPR057307">
    <property type="entry name" value="PEP5_VPS11_N"/>
</dbReference>
<sequence>MSITTWRYFNFFDATPIKDPSLADEHTLYSDPGLTAIAPGLTTIFFATSNATIKEFGQDLTLKQTWTAYDPAVSISYLRYLKGTSLLLSVGELSGVGPVIKLWNLEKRDKKTGFPHLHSTVTVSNGDNISPISAFDLTSDHTMLVFGFADGTVILVRGDIVHDRGARQRVVYDSNGPVTGLAFYENKTENTATLFVATVNRIFTVSTTGKNNGKPEKVLDKTRGADLGCTTFDPIKQMFVVARSDSVSYYTTTGRGPSFVFEVSKKRVFTYKQYVVMVSFGGTPSSESGVSLSNLLGSVDELYTTSRLLIVDGANQYIAYTGQISGVIKDIFVQWNKLLVLGADGVLYQFEEKSLQARLDILTGRNLYDVAIQLGKSLNIDHEMILKIEKDFGDYLYKIDDVVDALPHYIQAIDLGKTSEIILKYRESQYINQLTEYLEALHDKGLAQKEHTTLLLNSYAKLKNHKKLQEFIENDSNSSKFDFETAIQICRQSEYYDMASELAKKMGESQLVVQIKLKDLQDYKGALSYVHSLPVDECLRILIQNSRVLLNKFPNETTLLLIDLFTGKYAPKNEVVATKDTTPEAKDDDSTYIAAPVLQSYRAFVNYMSLAANEEEEAKNQTVEPPTYQPPRPRLIFSSFVDHPNEFVIFLEACLEAYERFSGNEKDRKDILSTLYEMYLELSKNSEDKKEWEDKAKELATESAKALDPNTILLLSHLANFSEGELFTKDQEGFQTDLFRSCVSMGDVPGAINVLKKYGDSEPELYPLALTFFTSSPSILEEAGEEFQYVLNKIKDEKLMAPLQVVQALSVNSVATVGLVKQYLIDLIEREKSEIDTNLKLSASYRAETQAKQAEIDHLRRDPQVVQYTSCSACGSALDLPAVHFGCKHSFHQRCLHSADETNPSCPICLPAVEAITAIRRGQDDTSDRYDLFKMALDESESKFKVVTDFLGRGAMEQARYILR</sequence>
<dbReference type="SUPFAM" id="SSF50978">
    <property type="entry name" value="WD40 repeat-like"/>
    <property type="match status" value="1"/>
</dbReference>
<comment type="catalytic activity">
    <reaction evidence="9">
        <text>S-ubiquitinyl-[E2 ubiquitin-conjugating enzyme]-L-cysteine + [acceptor protein]-L-lysine = [E2 ubiquitin-conjugating enzyme]-L-cysteine + N(6)-ubiquitinyl-[acceptor protein]-L-lysine.</text>
        <dbReference type="EC" id="2.3.2.27"/>
    </reaction>
</comment>
<dbReference type="Pfam" id="PF23341">
    <property type="entry name" value="PEP5_VPS11_N"/>
    <property type="match status" value="1"/>
</dbReference>
<keyword evidence="9" id="KW-0833">Ubl conjugation pathway</keyword>
<keyword evidence="5" id="KW-0862">Zinc</keyword>
<dbReference type="OrthoDB" id="26184at2759"/>
<dbReference type="EMBL" id="CABVLU010000004">
    <property type="protein sequence ID" value="VVT56556.1"/>
    <property type="molecule type" value="Genomic_DNA"/>
</dbReference>
<gene>
    <name evidence="13" type="ORF">SAPINGB_P005149</name>
</gene>
<dbReference type="GO" id="GO:0000329">
    <property type="term" value="C:fungal-type vacuole membrane"/>
    <property type="evidence" value="ECO:0007669"/>
    <property type="project" value="UniProtKB-UniRule"/>
</dbReference>
<keyword evidence="7 9" id="KW-0472">Membrane</keyword>
<dbReference type="GO" id="GO:0061630">
    <property type="term" value="F:ubiquitin protein ligase activity"/>
    <property type="evidence" value="ECO:0007669"/>
    <property type="project" value="UniProtKB-EC"/>
</dbReference>
<dbReference type="InterPro" id="IPR000547">
    <property type="entry name" value="Clathrin_H-chain/VPS_repeat"/>
</dbReference>
<dbReference type="GeneID" id="43583964"/>
<evidence type="ECO:0000313" key="14">
    <source>
        <dbReference type="Proteomes" id="UP000398389"/>
    </source>
</evidence>
<dbReference type="SUPFAM" id="SSF48371">
    <property type="entry name" value="ARM repeat"/>
    <property type="match status" value="1"/>
</dbReference>
<dbReference type="Gene3D" id="1.25.40.10">
    <property type="entry name" value="Tetratricopeptide repeat domain"/>
    <property type="match status" value="1"/>
</dbReference>
<dbReference type="PIRSF" id="PIRSF007860">
    <property type="entry name" value="VPS11"/>
    <property type="match status" value="1"/>
</dbReference>
<organism evidence="13 14">
    <name type="scientific">Magnusiomyces paraingens</name>
    <dbReference type="NCBI Taxonomy" id="2606893"/>
    <lineage>
        <taxon>Eukaryota</taxon>
        <taxon>Fungi</taxon>
        <taxon>Dikarya</taxon>
        <taxon>Ascomycota</taxon>
        <taxon>Saccharomycotina</taxon>
        <taxon>Dipodascomycetes</taxon>
        <taxon>Dipodascales</taxon>
        <taxon>Dipodascaceae</taxon>
        <taxon>Magnusiomyces</taxon>
    </lineage>
</organism>
<dbReference type="PROSITE" id="PS50089">
    <property type="entry name" value="ZF_RING_2"/>
    <property type="match status" value="1"/>
</dbReference>
<dbReference type="GO" id="GO:0048284">
    <property type="term" value="P:organelle fusion"/>
    <property type="evidence" value="ECO:0007669"/>
    <property type="project" value="TreeGrafter"/>
</dbReference>
<dbReference type="Pfam" id="PF23356">
    <property type="entry name" value="TPR_PEP5_VPS11"/>
    <property type="match status" value="2"/>
</dbReference>
<dbReference type="Gene3D" id="3.30.40.10">
    <property type="entry name" value="Zinc/RING finger domain, C3HC4 (zinc finger)"/>
    <property type="match status" value="1"/>
</dbReference>
<evidence type="ECO:0000256" key="7">
    <source>
        <dbReference type="ARBA" id="ARBA00023136"/>
    </source>
</evidence>
<evidence type="ECO:0000256" key="4">
    <source>
        <dbReference type="ARBA" id="ARBA00022771"/>
    </source>
</evidence>
<dbReference type="InterPro" id="IPR024763">
    <property type="entry name" value="VPS11_C"/>
</dbReference>
<dbReference type="RefSeq" id="XP_031855755.1">
    <property type="nucleotide sequence ID" value="XM_031999864.1"/>
</dbReference>
<evidence type="ECO:0000256" key="8">
    <source>
        <dbReference type="ARBA" id="ARBA00029433"/>
    </source>
</evidence>
<evidence type="ECO:0000256" key="9">
    <source>
        <dbReference type="PIRNR" id="PIRNR007860"/>
    </source>
</evidence>
<comment type="similarity">
    <text evidence="1 9">Belongs to the VPS11 family.</text>
</comment>
<dbReference type="GO" id="GO:0008270">
    <property type="term" value="F:zinc ion binding"/>
    <property type="evidence" value="ECO:0007669"/>
    <property type="project" value="UniProtKB-KW"/>
</dbReference>
<evidence type="ECO:0000256" key="5">
    <source>
        <dbReference type="ARBA" id="ARBA00022833"/>
    </source>
</evidence>
<keyword evidence="4 10" id="KW-0863">Zinc-finger</keyword>
<dbReference type="InterPro" id="IPR013083">
    <property type="entry name" value="Znf_RING/FYVE/PHD"/>
</dbReference>
<feature type="domain" description="RING-type" evidence="12">
    <location>
        <begin position="871"/>
        <end position="909"/>
    </location>
</feature>
<feature type="repeat" description="CHCR" evidence="11">
    <location>
        <begin position="409"/>
        <end position="555"/>
    </location>
</feature>
<dbReference type="InterPro" id="IPR001841">
    <property type="entry name" value="Znf_RING"/>
</dbReference>
<comment type="subunit">
    <text evidence="9">Component of the homotypic vacuole fusion and vacuole protein sorting (HOPS) complex. Component of the class C core vacuole/endosome tethering (CORVET) complex.</text>
</comment>
<dbReference type="GO" id="GO:0006904">
    <property type="term" value="P:vesicle docking involved in exocytosis"/>
    <property type="evidence" value="ECO:0007669"/>
    <property type="project" value="TreeGrafter"/>
</dbReference>
<dbReference type="Gene3D" id="2.130.10.10">
    <property type="entry name" value="YVTN repeat-like/Quinoprotein amine dehydrogenase"/>
    <property type="match status" value="1"/>
</dbReference>
<evidence type="ECO:0000256" key="3">
    <source>
        <dbReference type="ARBA" id="ARBA00022723"/>
    </source>
</evidence>
<evidence type="ECO:0000256" key="11">
    <source>
        <dbReference type="PROSITE-ProRule" id="PRU01006"/>
    </source>
</evidence>
<dbReference type="GO" id="GO:0007033">
    <property type="term" value="P:vacuole organization"/>
    <property type="evidence" value="ECO:0007669"/>
    <property type="project" value="TreeGrafter"/>
</dbReference>
<dbReference type="GO" id="GO:0030674">
    <property type="term" value="F:protein-macromolecule adaptor activity"/>
    <property type="evidence" value="ECO:0007669"/>
    <property type="project" value="TreeGrafter"/>
</dbReference>
<keyword evidence="2 9" id="KW-0813">Transport</keyword>
<dbReference type="InterPro" id="IPR036322">
    <property type="entry name" value="WD40_repeat_dom_sf"/>
</dbReference>
<dbReference type="Proteomes" id="UP000398389">
    <property type="component" value="Unassembled WGS sequence"/>
</dbReference>
<dbReference type="GO" id="GO:0030897">
    <property type="term" value="C:HOPS complex"/>
    <property type="evidence" value="ECO:0007669"/>
    <property type="project" value="UniProtKB-UniRule"/>
</dbReference>
<keyword evidence="3" id="KW-0479">Metal-binding</keyword>
<dbReference type="InterPro" id="IPR016528">
    <property type="entry name" value="VPS11"/>
</dbReference>
<dbReference type="InterPro" id="IPR015943">
    <property type="entry name" value="WD40/YVTN_repeat-like_dom_sf"/>
</dbReference>
<dbReference type="SMART" id="SM00184">
    <property type="entry name" value="RING"/>
    <property type="match status" value="1"/>
</dbReference>
<proteinExistence type="inferred from homology"/>
<keyword evidence="6 9" id="KW-0653">Protein transport</keyword>
<keyword evidence="9" id="KW-0926">Vacuole</keyword>
<dbReference type="AlphaFoldDB" id="A0A5E8C5S3"/>
<evidence type="ECO:0000256" key="2">
    <source>
        <dbReference type="ARBA" id="ARBA00022448"/>
    </source>
</evidence>
<dbReference type="Pfam" id="PF12451">
    <property type="entry name" value="VPS11_C"/>
    <property type="match status" value="1"/>
</dbReference>
<evidence type="ECO:0000256" key="1">
    <source>
        <dbReference type="ARBA" id="ARBA00007070"/>
    </source>
</evidence>
<comment type="subcellular location">
    <subcellularLocation>
        <location evidence="8">Endomembrane system</location>
        <topology evidence="8">Peripheral membrane protein</topology>
        <orientation evidence="8">Cytoplasmic side</orientation>
    </subcellularLocation>
    <subcellularLocation>
        <location evidence="9">Vacuole membrane</location>
        <topology evidence="9">Peripheral membrane protein</topology>
        <orientation evidence="9">Cytoplasmic side</orientation>
    </subcellularLocation>
</comment>
<dbReference type="PROSITE" id="PS50236">
    <property type="entry name" value="CHCR"/>
    <property type="match status" value="1"/>
</dbReference>
<dbReference type="PANTHER" id="PTHR23323:SF24">
    <property type="entry name" value="VACUOLAR PROTEIN SORTING-ASSOCIATED PROTEIN 11 HOMOLOG"/>
    <property type="match status" value="1"/>
</dbReference>
<dbReference type="GO" id="GO:0033263">
    <property type="term" value="C:CORVET complex"/>
    <property type="evidence" value="ECO:0007669"/>
    <property type="project" value="UniProtKB-UniRule"/>
</dbReference>
<dbReference type="EC" id="2.3.2.27" evidence="9"/>
<name>A0A5E8C5S3_9ASCO</name>
<dbReference type="InterPro" id="IPR011990">
    <property type="entry name" value="TPR-like_helical_dom_sf"/>
</dbReference>
<dbReference type="PANTHER" id="PTHR23323">
    <property type="entry name" value="VACUOLAR PROTEIN SORTING-ASSOCIATED PROTEIN"/>
    <property type="match status" value="1"/>
</dbReference>